<reference evidence="2 3" key="1">
    <citation type="submission" date="2016-06" db="EMBL/GenBank/DDBJ databases">
        <title>The Draft Genome Sequence and Annotation of the Desert Woodrat Neotoma lepida.</title>
        <authorList>
            <person name="Campbell M."/>
            <person name="Oakeson K.F."/>
            <person name="Yandell M."/>
            <person name="Halpert J.R."/>
            <person name="Dearing D."/>
        </authorList>
    </citation>
    <scope>NUCLEOTIDE SEQUENCE [LARGE SCALE GENOMIC DNA]</scope>
    <source>
        <strain evidence="2">417</strain>
        <tissue evidence="2">Liver</tissue>
    </source>
</reference>
<dbReference type="EMBL" id="LZPO01097171">
    <property type="protein sequence ID" value="OBS64543.1"/>
    <property type="molecule type" value="Genomic_DNA"/>
</dbReference>
<feature type="compositionally biased region" description="Polar residues" evidence="1">
    <location>
        <begin position="395"/>
        <end position="424"/>
    </location>
</feature>
<dbReference type="AlphaFoldDB" id="A0A1A6GE79"/>
<feature type="compositionally biased region" description="Basic and acidic residues" evidence="1">
    <location>
        <begin position="252"/>
        <end position="265"/>
    </location>
</feature>
<protein>
    <submittedName>
        <fullName evidence="2">Uncharacterized protein</fullName>
    </submittedName>
</protein>
<accession>A0A1A6GE79</accession>
<feature type="compositionally biased region" description="Basic and acidic residues" evidence="1">
    <location>
        <begin position="282"/>
        <end position="298"/>
    </location>
</feature>
<dbReference type="OrthoDB" id="9639805at2759"/>
<feature type="non-terminal residue" evidence="2">
    <location>
        <position position="707"/>
    </location>
</feature>
<feature type="compositionally biased region" description="Polar residues" evidence="1">
    <location>
        <begin position="36"/>
        <end position="49"/>
    </location>
</feature>
<evidence type="ECO:0000313" key="2">
    <source>
        <dbReference type="EMBL" id="OBS64543.1"/>
    </source>
</evidence>
<feature type="region of interest" description="Disordered" evidence="1">
    <location>
        <begin position="389"/>
        <end position="425"/>
    </location>
</feature>
<feature type="region of interest" description="Disordered" evidence="1">
    <location>
        <begin position="30"/>
        <end position="55"/>
    </location>
</feature>
<feature type="compositionally biased region" description="Basic and acidic residues" evidence="1">
    <location>
        <begin position="222"/>
        <end position="243"/>
    </location>
</feature>
<evidence type="ECO:0000256" key="1">
    <source>
        <dbReference type="SAM" id="MobiDB-lite"/>
    </source>
</evidence>
<organism evidence="2 3">
    <name type="scientific">Neotoma lepida</name>
    <name type="common">Desert woodrat</name>
    <dbReference type="NCBI Taxonomy" id="56216"/>
    <lineage>
        <taxon>Eukaryota</taxon>
        <taxon>Metazoa</taxon>
        <taxon>Chordata</taxon>
        <taxon>Craniata</taxon>
        <taxon>Vertebrata</taxon>
        <taxon>Euteleostomi</taxon>
        <taxon>Mammalia</taxon>
        <taxon>Eutheria</taxon>
        <taxon>Euarchontoglires</taxon>
        <taxon>Glires</taxon>
        <taxon>Rodentia</taxon>
        <taxon>Myomorpha</taxon>
        <taxon>Muroidea</taxon>
        <taxon>Cricetidae</taxon>
        <taxon>Neotominae</taxon>
        <taxon>Neotoma</taxon>
    </lineage>
</organism>
<proteinExistence type="predicted"/>
<feature type="compositionally biased region" description="Low complexity" evidence="1">
    <location>
        <begin position="356"/>
        <end position="373"/>
    </location>
</feature>
<sequence>MATVKAPHCTHVLGMSPCVPMTISTLPPTPEIRGLSSLTRASPVPSSSLQKDDGSCLYTQGTLELNTSAQGSQEHSSSNQVSGHASLHAKATLGQPRLSDSTKNVSRHVPFLEGDIRYPLSELDRSRSILSAKGRLTSSMYAQKGSSPTSTPQRSVPPTVSSELSFRSSSPPKEDLRCSPSPRGGSRHSKLKKTKSRHASKEAGLKSVPSEDGGLKVHHSSRKGDKDSLSDKGAVRLKTEPKESLTTSSAKGDCRSSQSHDEGHRSSPSPQGVPRHSKSTKNKLEKAPSDKADVHASHSECGGSNQFSLLKRGPRHSLSPQRDQKPKPTPQENIEPFISTEGGMGTTPPHEENLRHSTSPHGTSSHTTCTSTKTRLRYTPYTQEAIKTSPAAQECCNSSIDGDSPNGSVTPSSSHGQKPLTNASEGRGAVCPVHWGLMYSPVPKSSVTSFPVVQGKFRHTLSLLADMRSSLYYQRMGATFPYEYGDPICDPSVLGGHRYSHSMSINLKRIPRQRGSWSSNLSPQGGSRPSQCDQSGLRLSYGHLVQGSLTMFLSEKESLKHIPSNRMSLRCAPSDQREFRDVPSNQEWARTSTSALGNTATDMDILNCEEELEVVCLKLLMDSCHFLQDLIRQLLKPREDFQEGIWEGSLAIMEMEMNATQQIVGGFISFIKYQSIFESNVRHVTPTSQLILSSVTYRGASDIPFKQ</sequence>
<keyword evidence="3" id="KW-1185">Reference proteome</keyword>
<name>A0A1A6GE79_NEOLE</name>
<dbReference type="Proteomes" id="UP000092124">
    <property type="component" value="Unassembled WGS sequence"/>
</dbReference>
<comment type="caution">
    <text evidence="2">The sequence shown here is derived from an EMBL/GenBank/DDBJ whole genome shotgun (WGS) entry which is preliminary data.</text>
</comment>
<gene>
    <name evidence="2" type="ORF">A6R68_06917</name>
</gene>
<feature type="compositionally biased region" description="Low complexity" evidence="1">
    <location>
        <begin position="161"/>
        <end position="170"/>
    </location>
</feature>
<feature type="compositionally biased region" description="Basic residues" evidence="1">
    <location>
        <begin position="185"/>
        <end position="198"/>
    </location>
</feature>
<evidence type="ECO:0000313" key="3">
    <source>
        <dbReference type="Proteomes" id="UP000092124"/>
    </source>
</evidence>
<feature type="region of interest" description="Disordered" evidence="1">
    <location>
        <begin position="139"/>
        <end position="374"/>
    </location>
</feature>
<feature type="compositionally biased region" description="Polar residues" evidence="1">
    <location>
        <begin position="139"/>
        <end position="160"/>
    </location>
</feature>